<keyword evidence="6 11" id="KW-0732">Signal</keyword>
<keyword evidence="10" id="KW-0998">Cell outer membrane</keyword>
<dbReference type="GO" id="GO:0006811">
    <property type="term" value="P:monoatomic ion transport"/>
    <property type="evidence" value="ECO:0007669"/>
    <property type="project" value="UniProtKB-KW"/>
</dbReference>
<dbReference type="SUPFAM" id="SSF56935">
    <property type="entry name" value="Porins"/>
    <property type="match status" value="1"/>
</dbReference>
<comment type="subcellular location">
    <subcellularLocation>
        <location evidence="1">Cell outer membrane</location>
        <topology evidence="1">Multi-pass membrane protein</topology>
    </subcellularLocation>
</comment>
<feature type="chain" id="PRO_5005249419" evidence="11">
    <location>
        <begin position="28"/>
        <end position="376"/>
    </location>
</feature>
<reference evidence="13 14" key="1">
    <citation type="journal article" date="2015" name="Genome Announc.">
        <title>Draft Genome Sequence of Burkholderia sp. Strain PML1(12), an Ectomycorrhizosphere-Inhabiting Bacterium with Effective Mineral-Weathering Ability.</title>
        <authorList>
            <person name="Uroz S."/>
            <person name="Oger P."/>
        </authorList>
    </citation>
    <scope>NUCLEOTIDE SEQUENCE [LARGE SCALE GENOMIC DNA]</scope>
    <source>
        <strain evidence="14">PML1(12)</strain>
    </source>
</reference>
<dbReference type="AlphaFoldDB" id="A0A0J1D375"/>
<proteinExistence type="predicted"/>
<dbReference type="CDD" id="cd00342">
    <property type="entry name" value="gram_neg_porins"/>
    <property type="match status" value="1"/>
</dbReference>
<dbReference type="EMBL" id="AEJF01000051">
    <property type="protein sequence ID" value="KLU27174.1"/>
    <property type="molecule type" value="Genomic_DNA"/>
</dbReference>
<dbReference type="RefSeq" id="WP_047845625.1">
    <property type="nucleotide sequence ID" value="NZ_AEJF01000051.1"/>
</dbReference>
<dbReference type="GO" id="GO:0009279">
    <property type="term" value="C:cell outer membrane"/>
    <property type="evidence" value="ECO:0007669"/>
    <property type="project" value="UniProtKB-SubCell"/>
</dbReference>
<evidence type="ECO:0000256" key="7">
    <source>
        <dbReference type="ARBA" id="ARBA00023065"/>
    </source>
</evidence>
<keyword evidence="4" id="KW-1134">Transmembrane beta strand</keyword>
<evidence type="ECO:0000256" key="1">
    <source>
        <dbReference type="ARBA" id="ARBA00004571"/>
    </source>
</evidence>
<keyword evidence="5" id="KW-0812">Transmembrane</keyword>
<protein>
    <submittedName>
        <fullName evidence="13">Porin</fullName>
    </submittedName>
</protein>
<evidence type="ECO:0000256" key="8">
    <source>
        <dbReference type="ARBA" id="ARBA00023114"/>
    </source>
</evidence>
<dbReference type="InterPro" id="IPR033900">
    <property type="entry name" value="Gram_neg_porin_domain"/>
</dbReference>
<dbReference type="PATRIC" id="fig|908627.4.peg.1245"/>
<name>A0A0J1D375_9BURK</name>
<keyword evidence="3" id="KW-0813">Transport</keyword>
<keyword evidence="8" id="KW-0626">Porin</keyword>
<evidence type="ECO:0000256" key="10">
    <source>
        <dbReference type="ARBA" id="ARBA00023237"/>
    </source>
</evidence>
<dbReference type="InterPro" id="IPR050298">
    <property type="entry name" value="Gram-neg_bact_OMP"/>
</dbReference>
<evidence type="ECO:0000256" key="5">
    <source>
        <dbReference type="ARBA" id="ARBA00022692"/>
    </source>
</evidence>
<dbReference type="Proteomes" id="UP000035963">
    <property type="component" value="Unassembled WGS sequence"/>
</dbReference>
<keyword evidence="7" id="KW-0406">Ion transport</keyword>
<dbReference type="PRINTS" id="PR00184">
    <property type="entry name" value="NEISSPPORIN"/>
</dbReference>
<evidence type="ECO:0000256" key="6">
    <source>
        <dbReference type="ARBA" id="ARBA00022729"/>
    </source>
</evidence>
<comment type="caution">
    <text evidence="13">The sequence shown here is derived from an EMBL/GenBank/DDBJ whole genome shotgun (WGS) entry which is preliminary data.</text>
</comment>
<dbReference type="GO" id="GO:0015288">
    <property type="term" value="F:porin activity"/>
    <property type="evidence" value="ECO:0007669"/>
    <property type="project" value="UniProtKB-KW"/>
</dbReference>
<dbReference type="PANTHER" id="PTHR34501">
    <property type="entry name" value="PROTEIN YDDL-RELATED"/>
    <property type="match status" value="1"/>
</dbReference>
<keyword evidence="14" id="KW-1185">Reference proteome</keyword>
<accession>A0A0J1D375</accession>
<evidence type="ECO:0000256" key="9">
    <source>
        <dbReference type="ARBA" id="ARBA00023136"/>
    </source>
</evidence>
<dbReference type="Pfam" id="PF13609">
    <property type="entry name" value="Porin_4"/>
    <property type="match status" value="1"/>
</dbReference>
<comment type="subunit">
    <text evidence="2">Homotrimer.</text>
</comment>
<evidence type="ECO:0000313" key="14">
    <source>
        <dbReference type="Proteomes" id="UP000035963"/>
    </source>
</evidence>
<evidence type="ECO:0000256" key="4">
    <source>
        <dbReference type="ARBA" id="ARBA00022452"/>
    </source>
</evidence>
<gene>
    <name evidence="13" type="ORF">EOS_05650</name>
</gene>
<evidence type="ECO:0000259" key="12">
    <source>
        <dbReference type="Pfam" id="PF13609"/>
    </source>
</evidence>
<evidence type="ECO:0000256" key="11">
    <source>
        <dbReference type="SAM" id="SignalP"/>
    </source>
</evidence>
<dbReference type="PANTHER" id="PTHR34501:SF9">
    <property type="entry name" value="MAJOR OUTER MEMBRANE PROTEIN P.IA"/>
    <property type="match status" value="1"/>
</dbReference>
<evidence type="ECO:0000256" key="2">
    <source>
        <dbReference type="ARBA" id="ARBA00011233"/>
    </source>
</evidence>
<evidence type="ECO:0000256" key="3">
    <source>
        <dbReference type="ARBA" id="ARBA00022448"/>
    </source>
</evidence>
<dbReference type="GO" id="GO:0046930">
    <property type="term" value="C:pore complex"/>
    <property type="evidence" value="ECO:0007669"/>
    <property type="project" value="UniProtKB-KW"/>
</dbReference>
<evidence type="ECO:0000313" key="13">
    <source>
        <dbReference type="EMBL" id="KLU27174.1"/>
    </source>
</evidence>
<dbReference type="Gene3D" id="2.40.160.10">
    <property type="entry name" value="Porin"/>
    <property type="match status" value="1"/>
</dbReference>
<sequence>MKTTTRRTMRLGLASTAMALSTQYCFAQSSSVTLYGIADAGLEYVNNTPTGGSRLSEASGNLSGSRWGLRGIEDLGGGLKAIFNLESGFSISDGTSAQSTRGLGTNATTTSRLFGRQAWVGLSSAKQQLRLGRQLSIVSDIAATFDPMGTSARYSSLSLDYAMSSRIDNSIKYIGAFGPLTLSAMYSTRYDTGYGAEVPGAQITGRYYGGSAVYTIDGLSLTAAFDQRNGNTLTTNTSSEQRFYVAGMYQIGPATAYLGYRLLRVGNAFLPTNPVVPSTVGDVTGAGMYQAGMTYQITSALQITGVAYYNDVHGSSNDSLLGVLSADYSLSKRTDLYATAAYTHNKGRATLGVNGYATAAAGYDQTGINVGIRHRF</sequence>
<keyword evidence="9" id="KW-0472">Membrane</keyword>
<dbReference type="InterPro" id="IPR002299">
    <property type="entry name" value="Porin_Neis"/>
</dbReference>
<feature type="domain" description="Porin" evidence="12">
    <location>
        <begin position="14"/>
        <end position="347"/>
    </location>
</feature>
<organism evidence="13 14">
    <name type="scientific">Caballeronia mineralivorans PML1(12)</name>
    <dbReference type="NCBI Taxonomy" id="908627"/>
    <lineage>
        <taxon>Bacteria</taxon>
        <taxon>Pseudomonadati</taxon>
        <taxon>Pseudomonadota</taxon>
        <taxon>Betaproteobacteria</taxon>
        <taxon>Burkholderiales</taxon>
        <taxon>Burkholderiaceae</taxon>
        <taxon>Caballeronia</taxon>
    </lineage>
</organism>
<feature type="signal peptide" evidence="11">
    <location>
        <begin position="1"/>
        <end position="27"/>
    </location>
</feature>
<dbReference type="InterPro" id="IPR023614">
    <property type="entry name" value="Porin_dom_sf"/>
</dbReference>
<dbReference type="OrthoDB" id="8952625at2"/>